<feature type="region of interest" description="Disordered" evidence="1">
    <location>
        <begin position="51"/>
        <end position="117"/>
    </location>
</feature>
<gene>
    <name evidence="3" type="ORF">O6P37_18425</name>
</gene>
<feature type="compositionally biased region" description="Acidic residues" evidence="1">
    <location>
        <begin position="60"/>
        <end position="79"/>
    </location>
</feature>
<evidence type="ECO:0000313" key="3">
    <source>
        <dbReference type="EMBL" id="MCZ8380848.1"/>
    </source>
</evidence>
<evidence type="ECO:0000256" key="1">
    <source>
        <dbReference type="SAM" id="MobiDB-lite"/>
    </source>
</evidence>
<keyword evidence="2" id="KW-0812">Transmembrane</keyword>
<dbReference type="Proteomes" id="UP001142153">
    <property type="component" value="Unassembled WGS sequence"/>
</dbReference>
<reference evidence="3" key="1">
    <citation type="submission" date="2022-12" db="EMBL/GenBank/DDBJ databases">
        <authorList>
            <person name="Deng Y."/>
            <person name="Zhang Y.-Q."/>
        </authorList>
    </citation>
    <scope>NUCLEOTIDE SEQUENCE</scope>
    <source>
        <strain evidence="3">CPCC 205372</strain>
    </source>
</reference>
<name>A0ABT4PWH1_9MYCO</name>
<protein>
    <submittedName>
        <fullName evidence="3">DUF308 domain-containing protein</fullName>
    </submittedName>
</protein>
<accession>A0ABT4PWH1</accession>
<proteinExistence type="predicted"/>
<feature type="compositionally biased region" description="Basic and acidic residues" evidence="1">
    <location>
        <begin position="85"/>
        <end position="94"/>
    </location>
</feature>
<feature type="compositionally biased region" description="Basic and acidic residues" evidence="1">
    <location>
        <begin position="105"/>
        <end position="117"/>
    </location>
</feature>
<dbReference type="RefSeq" id="WP_269895426.1">
    <property type="nucleotide sequence ID" value="NZ_JAPZPY010000008.1"/>
</dbReference>
<keyword evidence="2" id="KW-0472">Membrane</keyword>
<evidence type="ECO:0000256" key="2">
    <source>
        <dbReference type="SAM" id="Phobius"/>
    </source>
</evidence>
<comment type="caution">
    <text evidence="3">The sequence shown here is derived from an EMBL/GenBank/DDBJ whole genome shotgun (WGS) entry which is preliminary data.</text>
</comment>
<feature type="transmembrane region" description="Helical" evidence="2">
    <location>
        <begin position="26"/>
        <end position="44"/>
    </location>
</feature>
<evidence type="ECO:0000313" key="4">
    <source>
        <dbReference type="Proteomes" id="UP001142153"/>
    </source>
</evidence>
<dbReference type="EMBL" id="JAPZPY010000008">
    <property type="protein sequence ID" value="MCZ8380848.1"/>
    <property type="molecule type" value="Genomic_DNA"/>
</dbReference>
<keyword evidence="4" id="KW-1185">Reference proteome</keyword>
<organism evidence="3 4">
    <name type="scientific">Mycobacterium hippophais</name>
    <dbReference type="NCBI Taxonomy" id="3016340"/>
    <lineage>
        <taxon>Bacteria</taxon>
        <taxon>Bacillati</taxon>
        <taxon>Actinomycetota</taxon>
        <taxon>Actinomycetes</taxon>
        <taxon>Mycobacteriales</taxon>
        <taxon>Mycobacteriaceae</taxon>
        <taxon>Mycobacterium</taxon>
    </lineage>
</organism>
<keyword evidence="2" id="KW-1133">Transmembrane helix</keyword>
<sequence length="117" mass="12492">MLIIALVLAVIGLAALVTAVVTSNELIAWVCIAASVIGVVLLIVDALRERSRRDGGGGGSDDEQETAEFDAEYPDETVPADDVSTDVHADRDTDLDADTTAVPIDQRDDEVAREDRR</sequence>